<accession>A0ABR2TVL1</accession>
<evidence type="ECO:0000313" key="1">
    <source>
        <dbReference type="EMBL" id="KAK9041375.1"/>
    </source>
</evidence>
<evidence type="ECO:0000313" key="2">
    <source>
        <dbReference type="Proteomes" id="UP001396334"/>
    </source>
</evidence>
<comment type="caution">
    <text evidence="1">The sequence shown here is derived from an EMBL/GenBank/DDBJ whole genome shotgun (WGS) entry which is preliminary data.</text>
</comment>
<organism evidence="1 2">
    <name type="scientific">Hibiscus sabdariffa</name>
    <name type="common">roselle</name>
    <dbReference type="NCBI Taxonomy" id="183260"/>
    <lineage>
        <taxon>Eukaryota</taxon>
        <taxon>Viridiplantae</taxon>
        <taxon>Streptophyta</taxon>
        <taxon>Embryophyta</taxon>
        <taxon>Tracheophyta</taxon>
        <taxon>Spermatophyta</taxon>
        <taxon>Magnoliopsida</taxon>
        <taxon>eudicotyledons</taxon>
        <taxon>Gunneridae</taxon>
        <taxon>Pentapetalae</taxon>
        <taxon>rosids</taxon>
        <taxon>malvids</taxon>
        <taxon>Malvales</taxon>
        <taxon>Malvaceae</taxon>
        <taxon>Malvoideae</taxon>
        <taxon>Hibiscus</taxon>
    </lineage>
</organism>
<reference evidence="1 2" key="1">
    <citation type="journal article" date="2024" name="G3 (Bethesda)">
        <title>Genome assembly of Hibiscus sabdariffa L. provides insights into metabolisms of medicinal natural products.</title>
        <authorList>
            <person name="Kim T."/>
        </authorList>
    </citation>
    <scope>NUCLEOTIDE SEQUENCE [LARGE SCALE GENOMIC DNA]</scope>
    <source>
        <strain evidence="1">TK-2024</strain>
        <tissue evidence="1">Old leaves</tissue>
    </source>
</reference>
<name>A0ABR2TVL1_9ROSI</name>
<gene>
    <name evidence="1" type="ORF">V6N11_016478</name>
</gene>
<dbReference type="Proteomes" id="UP001396334">
    <property type="component" value="Unassembled WGS sequence"/>
</dbReference>
<keyword evidence="2" id="KW-1185">Reference proteome</keyword>
<protein>
    <submittedName>
        <fullName evidence="1">Uncharacterized protein</fullName>
    </submittedName>
</protein>
<proteinExistence type="predicted"/>
<sequence>MSIRNCQRIEEILEDRDDDDHHNEISFLQLNRLELEDLPKPESFCSSQNYTFEFPSLEILLLVNCPKMKMFSQGDLKTLILQKVRLDEWGTEEHSGGNLNSTIYNNYSDQSTHTPSIPLPLVKLIKYGHPSYQGLLGMCNGDRDFILQVLKSFRCRTLMKPLMEMQQSSQKGSFDQSVEKMETSRLLKLEMDRSIYLVDGIKLLLRKAESLYLKGVKDVTDMLYDPFKAS</sequence>
<dbReference type="EMBL" id="JBBPBN010000004">
    <property type="protein sequence ID" value="KAK9041375.1"/>
    <property type="molecule type" value="Genomic_DNA"/>
</dbReference>